<evidence type="ECO:0000256" key="2">
    <source>
        <dbReference type="SAM" id="MobiDB-lite"/>
    </source>
</evidence>
<feature type="compositionally biased region" description="Polar residues" evidence="2">
    <location>
        <begin position="300"/>
        <end position="313"/>
    </location>
</feature>
<dbReference type="OrthoDB" id="434647at2759"/>
<comment type="similarity">
    <text evidence="1">Belongs to the DP1 family.</text>
</comment>
<reference evidence="3" key="1">
    <citation type="submission" date="2022-05" db="EMBL/GenBank/DDBJ databases">
        <title>The Musa troglodytarum L. genome provides insights into the mechanism of non-climacteric behaviour and enrichment of carotenoids.</title>
        <authorList>
            <person name="Wang J."/>
        </authorList>
    </citation>
    <scope>NUCLEOTIDE SEQUENCE</scope>
    <source>
        <tissue evidence="3">Leaf</tissue>
    </source>
</reference>
<feature type="region of interest" description="Disordered" evidence="2">
    <location>
        <begin position="300"/>
        <end position="332"/>
    </location>
</feature>
<sequence>MIDSPTTSLTVHFSICSGTNLSAPKGRAVRVRVGGGGTPEQLTLEGRLLMQCTSRRLQILSLPVAKARKVRGWGNKDSFSLTILLRVLLFVAFSLLSSIQSLFLSIFVLVDRNLCGAVASGRGAKMIGSLLSRALIMVFGYVYPAYECYKTVELNKPEIEQLRFWILVALLTVFERVGDTFVSWLPMYSEAKLAFYIYLWYPKAKGTTYVYENFFRPYIAKYETEIDRTLLELSKRVGNVMVRFWQKAASYGQTRFFEFLQYVASQSQAPREQDVQQIQQQLQAPSASSVAQQKQLELSQQTSRVLSRPTSSGGVHPAVSLAQPQAPVPNLASKEQMQVKIISSPANEDSDRTSQGTVIEDVTRMAKLRNRTAVSSSSR</sequence>
<feature type="transmembrane region" description="Helical" evidence="1">
    <location>
        <begin position="130"/>
        <end position="146"/>
    </location>
</feature>
<dbReference type="Proteomes" id="UP001055439">
    <property type="component" value="Chromosome 8"/>
</dbReference>
<evidence type="ECO:0000256" key="1">
    <source>
        <dbReference type="RuleBase" id="RU362006"/>
    </source>
</evidence>
<dbReference type="InterPro" id="IPR004345">
    <property type="entry name" value="TB2_DP1_HVA22"/>
</dbReference>
<keyword evidence="1" id="KW-0472">Membrane</keyword>
<name>A0A9E7KSZ6_9LILI</name>
<dbReference type="AlphaFoldDB" id="A0A9E7KSZ6"/>
<gene>
    <name evidence="3" type="ORF">MUK42_14910</name>
</gene>
<organism evidence="3 4">
    <name type="scientific">Musa troglodytarum</name>
    <name type="common">fe'i banana</name>
    <dbReference type="NCBI Taxonomy" id="320322"/>
    <lineage>
        <taxon>Eukaryota</taxon>
        <taxon>Viridiplantae</taxon>
        <taxon>Streptophyta</taxon>
        <taxon>Embryophyta</taxon>
        <taxon>Tracheophyta</taxon>
        <taxon>Spermatophyta</taxon>
        <taxon>Magnoliopsida</taxon>
        <taxon>Liliopsida</taxon>
        <taxon>Zingiberales</taxon>
        <taxon>Musaceae</taxon>
        <taxon>Musa</taxon>
    </lineage>
</organism>
<evidence type="ECO:0000313" key="4">
    <source>
        <dbReference type="Proteomes" id="UP001055439"/>
    </source>
</evidence>
<keyword evidence="4" id="KW-1185">Reference proteome</keyword>
<keyword evidence="1" id="KW-1133">Transmembrane helix</keyword>
<dbReference type="PANTHER" id="PTHR12300">
    <property type="entry name" value="HVA22-LIKE PROTEINS"/>
    <property type="match status" value="1"/>
</dbReference>
<accession>A0A9E7KSZ6</accession>
<dbReference type="PANTHER" id="PTHR12300:SF117">
    <property type="entry name" value="LP05237P-RELATED"/>
    <property type="match status" value="1"/>
</dbReference>
<evidence type="ECO:0000313" key="3">
    <source>
        <dbReference type="EMBL" id="URE28326.1"/>
    </source>
</evidence>
<comment type="subcellular location">
    <subcellularLocation>
        <location evidence="1">Membrane</location>
        <topology evidence="1">Multi-pass membrane protein</topology>
    </subcellularLocation>
</comment>
<dbReference type="Pfam" id="PF03134">
    <property type="entry name" value="TB2_DP1_HVA22"/>
    <property type="match status" value="1"/>
</dbReference>
<feature type="transmembrane region" description="Helical" evidence="1">
    <location>
        <begin position="83"/>
        <end position="110"/>
    </location>
</feature>
<dbReference type="GO" id="GO:0016020">
    <property type="term" value="C:membrane"/>
    <property type="evidence" value="ECO:0007669"/>
    <property type="project" value="UniProtKB-SubCell"/>
</dbReference>
<dbReference type="EMBL" id="CP097510">
    <property type="protein sequence ID" value="URE28326.1"/>
    <property type="molecule type" value="Genomic_DNA"/>
</dbReference>
<proteinExistence type="inferred from homology"/>
<keyword evidence="1" id="KW-0812">Transmembrane</keyword>
<protein>
    <recommendedName>
        <fullName evidence="1">HVA22-like protein</fullName>
    </recommendedName>
</protein>